<gene>
    <name evidence="2" type="ORF">G6F51_011579</name>
</gene>
<evidence type="ECO:0000313" key="3">
    <source>
        <dbReference type="Proteomes" id="UP000717996"/>
    </source>
</evidence>
<dbReference type="PANTHER" id="PTHR19446">
    <property type="entry name" value="REVERSE TRANSCRIPTASES"/>
    <property type="match status" value="1"/>
</dbReference>
<dbReference type="AlphaFoldDB" id="A0A9P6XYI5"/>
<dbReference type="GO" id="GO:0003824">
    <property type="term" value="F:catalytic activity"/>
    <property type="evidence" value="ECO:0007669"/>
    <property type="project" value="InterPro"/>
</dbReference>
<dbReference type="SUPFAM" id="SSF56672">
    <property type="entry name" value="DNA/RNA polymerases"/>
    <property type="match status" value="1"/>
</dbReference>
<dbReference type="PROSITE" id="PS50878">
    <property type="entry name" value="RT_POL"/>
    <property type="match status" value="1"/>
</dbReference>
<dbReference type="Pfam" id="PF14529">
    <property type="entry name" value="Exo_endo_phos_2"/>
    <property type="match status" value="1"/>
</dbReference>
<evidence type="ECO:0000259" key="1">
    <source>
        <dbReference type="PROSITE" id="PS50878"/>
    </source>
</evidence>
<dbReference type="Gene3D" id="3.60.10.10">
    <property type="entry name" value="Endonuclease/exonuclease/phosphatase"/>
    <property type="match status" value="1"/>
</dbReference>
<dbReference type="InterPro" id="IPR000477">
    <property type="entry name" value="RT_dom"/>
</dbReference>
<dbReference type="Pfam" id="PF00078">
    <property type="entry name" value="RVT_1"/>
    <property type="match status" value="1"/>
</dbReference>
<sequence length="915" mass="103449">MPTYASLNNMLTMTIWNSNGLARQAVSQVTDSLLTSSMIFMTETWLLSPLRFPTDWKQYHTYGQPVEGTYRGKMGITLLINPSFAYPVTHFPSDFPYVLTCQVSSLLIHCVYLPPSLTDTEAIDILQSLPTQTHPSQTNTIICGDFNARHHSLLGDTRTTTRGTLMLDWIMESGIICWNHRLAFGIPTYSSQARRENTGYAYTSIIDLFLSFSDLVHPQLQVREDLSMGSDHHPVTLSCILPTSPPPSPHPRFVWNLSRMQEPDCLYGKFISERMTPFKEHLLTFLDPCRASYNSKPNFDELAATFTGIIHSSLDDSVGRRVPKNSNHIWFWTPELQSEFDYRERCRLNWKRAAGIDKVGRWDTFIAACRRFKIALQRRRRATWKQFCQKLSSGPLHETTSIIRKIRRNRSSAPQFAHPEGPLVAAQTMADHFQQVFSSAFLPPHRYQAPPIPDGPHPVCPSSCPIDSETVREALVRRLARRKAPGIDQLRTEMLLVIVHDVVPVLTALFQLCWRWSSIPTQWCVAQIVPIYKKGDPLDPANFRPISLTSILRKLFELCLQSSLEDTAPPLDIVQGGFRRGRSALDQALCLHELCRQHTEDHFGEPPVLAFLDIKSAYDTVDRAVIWRALETHVSEPMLGILQSLFDNVSVQVLLGGNSSRFFWPRTGVLQGSILSPFLYSIYINSLPSTLRSVSMPTFSRVFNSMPRFEHNGLWINSLLYADDVVLIGAPETMPRLLRAAEDHSRSLGYKWNPAKCVILNPPNAHGARPLKLYGTAMPSSTSFAYLGIPFSNKGAIDTKLLLQRNVASGLAAMRNTLQVLGLLTPSFSRLTTSRLYATFVRPCFEYGLCLCVFTTKDLETLEKGQDFCLRIAFGGHKTTSTAVFKHITNLPSTVTPKTVPMFCNFVFYRQLCDY</sequence>
<dbReference type="Proteomes" id="UP000717996">
    <property type="component" value="Unassembled WGS sequence"/>
</dbReference>
<dbReference type="InterPro" id="IPR036691">
    <property type="entry name" value="Endo/exonu/phosph_ase_sf"/>
</dbReference>
<proteinExistence type="predicted"/>
<feature type="domain" description="Reverse transcriptase" evidence="1">
    <location>
        <begin position="512"/>
        <end position="791"/>
    </location>
</feature>
<protein>
    <recommendedName>
        <fullName evidence="1">Reverse transcriptase domain-containing protein</fullName>
    </recommendedName>
</protein>
<dbReference type="InterPro" id="IPR005135">
    <property type="entry name" value="Endo/exonuclease/phosphatase"/>
</dbReference>
<dbReference type="EMBL" id="JAANIT010002837">
    <property type="protein sequence ID" value="KAG1535359.1"/>
    <property type="molecule type" value="Genomic_DNA"/>
</dbReference>
<dbReference type="OrthoDB" id="2207231at2759"/>
<dbReference type="SUPFAM" id="SSF56219">
    <property type="entry name" value="DNase I-like"/>
    <property type="match status" value="1"/>
</dbReference>
<comment type="caution">
    <text evidence="2">The sequence shown here is derived from an EMBL/GenBank/DDBJ whole genome shotgun (WGS) entry which is preliminary data.</text>
</comment>
<reference evidence="2" key="1">
    <citation type="journal article" date="2020" name="Microb. Genom.">
        <title>Genetic diversity of clinical and environmental Mucorales isolates obtained from an investigation of mucormycosis cases among solid organ transplant recipients.</title>
        <authorList>
            <person name="Nguyen M.H."/>
            <person name="Kaul D."/>
            <person name="Muto C."/>
            <person name="Cheng S.J."/>
            <person name="Richter R.A."/>
            <person name="Bruno V.M."/>
            <person name="Liu G."/>
            <person name="Beyhan S."/>
            <person name="Sundermann A.J."/>
            <person name="Mounaud S."/>
            <person name="Pasculle A.W."/>
            <person name="Nierman W.C."/>
            <person name="Driscoll E."/>
            <person name="Cumbie R."/>
            <person name="Clancy C.J."/>
            <person name="Dupont C.L."/>
        </authorList>
    </citation>
    <scope>NUCLEOTIDE SEQUENCE</scope>
    <source>
        <strain evidence="2">GL16</strain>
    </source>
</reference>
<name>A0A9P6XYI5_RHIOR</name>
<evidence type="ECO:0000313" key="2">
    <source>
        <dbReference type="EMBL" id="KAG1535359.1"/>
    </source>
</evidence>
<dbReference type="CDD" id="cd01650">
    <property type="entry name" value="RT_nLTR_like"/>
    <property type="match status" value="1"/>
</dbReference>
<dbReference type="InterPro" id="IPR043502">
    <property type="entry name" value="DNA/RNA_pol_sf"/>
</dbReference>
<accession>A0A9P6XYI5</accession>
<organism evidence="2 3">
    <name type="scientific">Rhizopus oryzae</name>
    <name type="common">Mucormycosis agent</name>
    <name type="synonym">Rhizopus arrhizus var. delemar</name>
    <dbReference type="NCBI Taxonomy" id="64495"/>
    <lineage>
        <taxon>Eukaryota</taxon>
        <taxon>Fungi</taxon>
        <taxon>Fungi incertae sedis</taxon>
        <taxon>Mucoromycota</taxon>
        <taxon>Mucoromycotina</taxon>
        <taxon>Mucoromycetes</taxon>
        <taxon>Mucorales</taxon>
        <taxon>Mucorineae</taxon>
        <taxon>Rhizopodaceae</taxon>
        <taxon>Rhizopus</taxon>
    </lineage>
</organism>